<feature type="transmembrane region" description="Helical" evidence="1">
    <location>
        <begin position="356"/>
        <end position="377"/>
    </location>
</feature>
<organism evidence="3 4">
    <name type="scientific">Chelatococcus asaccharovorans</name>
    <dbReference type="NCBI Taxonomy" id="28210"/>
    <lineage>
        <taxon>Bacteria</taxon>
        <taxon>Pseudomonadati</taxon>
        <taxon>Pseudomonadota</taxon>
        <taxon>Alphaproteobacteria</taxon>
        <taxon>Hyphomicrobiales</taxon>
        <taxon>Chelatococcaceae</taxon>
        <taxon>Chelatococcus</taxon>
    </lineage>
</organism>
<dbReference type="PANTHER" id="PTHR35342">
    <property type="entry name" value="TRICARBOXYLIC TRANSPORT PROTEIN"/>
    <property type="match status" value="1"/>
</dbReference>
<feature type="transmembrane region" description="Helical" evidence="1">
    <location>
        <begin position="21"/>
        <end position="41"/>
    </location>
</feature>
<evidence type="ECO:0000259" key="2">
    <source>
        <dbReference type="Pfam" id="PF01970"/>
    </source>
</evidence>
<evidence type="ECO:0000313" key="4">
    <source>
        <dbReference type="Proteomes" id="UP000248021"/>
    </source>
</evidence>
<feature type="transmembrane region" description="Helical" evidence="1">
    <location>
        <begin position="47"/>
        <end position="71"/>
    </location>
</feature>
<accession>A0A2V3TT13</accession>
<protein>
    <submittedName>
        <fullName evidence="3">TctA family transporter</fullName>
    </submittedName>
</protein>
<feature type="transmembrane region" description="Helical" evidence="1">
    <location>
        <begin position="139"/>
        <end position="161"/>
    </location>
</feature>
<keyword evidence="4" id="KW-1185">Reference proteome</keyword>
<keyword evidence="1" id="KW-0472">Membrane</keyword>
<feature type="transmembrane region" description="Helical" evidence="1">
    <location>
        <begin position="321"/>
        <end position="344"/>
    </location>
</feature>
<feature type="transmembrane region" description="Helical" evidence="1">
    <location>
        <begin position="168"/>
        <end position="186"/>
    </location>
</feature>
<feature type="transmembrane region" description="Helical" evidence="1">
    <location>
        <begin position="110"/>
        <end position="133"/>
    </location>
</feature>
<dbReference type="Pfam" id="PF01970">
    <property type="entry name" value="TctA"/>
    <property type="match status" value="1"/>
</dbReference>
<name>A0A2V3TT13_9HYPH</name>
<keyword evidence="1" id="KW-1133">Transmembrane helix</keyword>
<comment type="caution">
    <text evidence="3">The sequence shown here is derived from an EMBL/GenBank/DDBJ whole genome shotgun (WGS) entry which is preliminary data.</text>
</comment>
<keyword evidence="1" id="KW-0812">Transmembrane</keyword>
<feature type="transmembrane region" description="Helical" evidence="1">
    <location>
        <begin position="473"/>
        <end position="492"/>
    </location>
</feature>
<dbReference type="AlphaFoldDB" id="A0A2V3TT13"/>
<dbReference type="Proteomes" id="UP000248021">
    <property type="component" value="Unassembled WGS sequence"/>
</dbReference>
<gene>
    <name evidence="3" type="ORF">C7450_12416</name>
</gene>
<dbReference type="InterPro" id="IPR002823">
    <property type="entry name" value="DUF112_TM"/>
</dbReference>
<proteinExistence type="predicted"/>
<reference evidence="3 4" key="1">
    <citation type="submission" date="2018-05" db="EMBL/GenBank/DDBJ databases">
        <title>Genomic Encyclopedia of Type Strains, Phase IV (KMG-IV): sequencing the most valuable type-strain genomes for metagenomic binning, comparative biology and taxonomic classification.</title>
        <authorList>
            <person name="Goeker M."/>
        </authorList>
    </citation>
    <scope>NUCLEOTIDE SEQUENCE [LARGE SCALE GENOMIC DNA]</scope>
    <source>
        <strain evidence="3 4">DSM 6462</strain>
    </source>
</reference>
<evidence type="ECO:0000256" key="1">
    <source>
        <dbReference type="SAM" id="Phobius"/>
    </source>
</evidence>
<feature type="transmembrane region" description="Helical" evidence="1">
    <location>
        <begin position="206"/>
        <end position="226"/>
    </location>
</feature>
<evidence type="ECO:0000313" key="3">
    <source>
        <dbReference type="EMBL" id="PXW50695.1"/>
    </source>
</evidence>
<dbReference type="EMBL" id="QJJK01000024">
    <property type="protein sequence ID" value="PXW50695.1"/>
    <property type="molecule type" value="Genomic_DNA"/>
</dbReference>
<dbReference type="PANTHER" id="PTHR35342:SF5">
    <property type="entry name" value="TRICARBOXYLIC TRANSPORT PROTEIN"/>
    <property type="match status" value="1"/>
</dbReference>
<feature type="domain" description="DUF112" evidence="2">
    <location>
        <begin position="22"/>
        <end position="441"/>
    </location>
</feature>
<sequence>MILDLFDNLQIGFAHVVTPINLLYCFIGVFLGTLIGVLPGLGPAATIAILLPMTFTLDPTTSLIMLAGIYYGAQYGGSTTAILVNLPGESSSVVTALDGYQMARQGRAGLALATAALASFFAGTVAALVIALAGPLMAAVALSFGAADYFALMVLGLTASVALAQGSLVKALGMVTFGLIVGLVGVDVTSGSSRMTFGLPDLLDGISIVAVAMGLFGLGEIMLNLTDGEEARSRQKEPVRITLPNRQEMKQISGPVVRGTVIGSVLGILPGGGALLSSFTAYAVEKKISKEPSRFGRGAIEGVAAPEAANNAGAQTSLIPLLTLGLPSNVIAALMAGALIIQGIQPGPQIISSQPALFWGLVASMWIGNLMLVLLNLPMIGLWVRLLRMPYKFLFPAILVFCSVGVFSLQFSSFSIWVMVVFGALGYLLRRLDCEPAPFLLGMILGPMMEEYFRRAMLLSRGDPMVFLERPISATLLVLAALAMISISIPALRARRDAALKE</sequence>